<keyword evidence="1" id="KW-0812">Transmembrane</keyword>
<protein>
    <submittedName>
        <fullName evidence="2">Uncharacterized protein</fullName>
    </submittedName>
</protein>
<keyword evidence="1" id="KW-1133">Transmembrane helix</keyword>
<name>A0A9P0KQZ5_ACAOB</name>
<evidence type="ECO:0000256" key="1">
    <source>
        <dbReference type="SAM" id="Phobius"/>
    </source>
</evidence>
<reference evidence="2" key="1">
    <citation type="submission" date="2022-03" db="EMBL/GenBank/DDBJ databases">
        <authorList>
            <person name="Sayadi A."/>
        </authorList>
    </citation>
    <scope>NUCLEOTIDE SEQUENCE</scope>
</reference>
<evidence type="ECO:0000313" key="3">
    <source>
        <dbReference type="Proteomes" id="UP001152888"/>
    </source>
</evidence>
<organism evidence="2 3">
    <name type="scientific">Acanthoscelides obtectus</name>
    <name type="common">Bean weevil</name>
    <name type="synonym">Bruchus obtectus</name>
    <dbReference type="NCBI Taxonomy" id="200917"/>
    <lineage>
        <taxon>Eukaryota</taxon>
        <taxon>Metazoa</taxon>
        <taxon>Ecdysozoa</taxon>
        <taxon>Arthropoda</taxon>
        <taxon>Hexapoda</taxon>
        <taxon>Insecta</taxon>
        <taxon>Pterygota</taxon>
        <taxon>Neoptera</taxon>
        <taxon>Endopterygota</taxon>
        <taxon>Coleoptera</taxon>
        <taxon>Polyphaga</taxon>
        <taxon>Cucujiformia</taxon>
        <taxon>Chrysomeloidea</taxon>
        <taxon>Chrysomelidae</taxon>
        <taxon>Bruchinae</taxon>
        <taxon>Bruchini</taxon>
        <taxon>Acanthoscelides</taxon>
    </lineage>
</organism>
<comment type="caution">
    <text evidence="2">The sequence shown here is derived from an EMBL/GenBank/DDBJ whole genome shotgun (WGS) entry which is preliminary data.</text>
</comment>
<accession>A0A9P0KQZ5</accession>
<gene>
    <name evidence="2" type="ORF">ACAOBT_LOCUS14347</name>
</gene>
<dbReference type="EMBL" id="CAKOFQ010006905">
    <property type="protein sequence ID" value="CAH1981178.1"/>
    <property type="molecule type" value="Genomic_DNA"/>
</dbReference>
<sequence>MITKIMTTLLAAAELSNIFSVLAVLLCFFAMILYITSSWRRFCLSHKHASGSSKGTSNEHDEGSHTFYIQVTGNVQIILLWLAHSPKNKAVFNGRKRGFIGPSSI</sequence>
<keyword evidence="1" id="KW-0472">Membrane</keyword>
<feature type="transmembrane region" description="Helical" evidence="1">
    <location>
        <begin position="15"/>
        <end position="35"/>
    </location>
</feature>
<dbReference type="Proteomes" id="UP001152888">
    <property type="component" value="Unassembled WGS sequence"/>
</dbReference>
<keyword evidence="3" id="KW-1185">Reference proteome</keyword>
<dbReference type="AlphaFoldDB" id="A0A9P0KQZ5"/>
<dbReference type="OrthoDB" id="10251219at2759"/>
<evidence type="ECO:0000313" key="2">
    <source>
        <dbReference type="EMBL" id="CAH1981178.1"/>
    </source>
</evidence>
<proteinExistence type="predicted"/>